<keyword evidence="6 9" id="KW-0521">NADP</keyword>
<feature type="binding site" evidence="11">
    <location>
        <position position="218"/>
    </location>
    <ligand>
        <name>substrate</name>
    </ligand>
</feature>
<evidence type="ECO:0000256" key="5">
    <source>
        <dbReference type="ARBA" id="ARBA00007417"/>
    </source>
</evidence>
<dbReference type="EMBL" id="FZOC01000001">
    <property type="protein sequence ID" value="SNR67823.1"/>
    <property type="molecule type" value="Genomic_DNA"/>
</dbReference>
<organism evidence="14 15">
    <name type="scientific">Humidesulfovibrio mexicanus</name>
    <dbReference type="NCBI Taxonomy" id="147047"/>
    <lineage>
        <taxon>Bacteria</taxon>
        <taxon>Pseudomonadati</taxon>
        <taxon>Thermodesulfobacteriota</taxon>
        <taxon>Desulfovibrionia</taxon>
        <taxon>Desulfovibrionales</taxon>
        <taxon>Desulfovibrionaceae</taxon>
        <taxon>Humidesulfovibrio</taxon>
    </lineage>
</organism>
<dbReference type="SUPFAM" id="SSF53927">
    <property type="entry name" value="Cytidine deaminase-like"/>
    <property type="match status" value="1"/>
</dbReference>
<feature type="binding site" evidence="12">
    <location>
        <position position="95"/>
    </location>
    <ligand>
        <name>Zn(2+)</name>
        <dbReference type="ChEBI" id="CHEBI:29105"/>
        <note>catalytic</note>
    </ligand>
</feature>
<dbReference type="GO" id="GO:0008835">
    <property type="term" value="F:diaminohydroxyphosphoribosylaminopyrimidine deaminase activity"/>
    <property type="evidence" value="ECO:0007669"/>
    <property type="project" value="UniProtKB-EC"/>
</dbReference>
<keyword evidence="9 12" id="KW-0862">Zinc</keyword>
<dbReference type="CDD" id="cd01284">
    <property type="entry name" value="Riboflavin_deaminase-reductase"/>
    <property type="match status" value="1"/>
</dbReference>
<evidence type="ECO:0000256" key="7">
    <source>
        <dbReference type="ARBA" id="ARBA00023002"/>
    </source>
</evidence>
<dbReference type="InterPro" id="IPR024072">
    <property type="entry name" value="DHFR-like_dom_sf"/>
</dbReference>
<keyword evidence="8" id="KW-0511">Multifunctional enzyme</keyword>
<dbReference type="InterPro" id="IPR050765">
    <property type="entry name" value="Riboflavin_Biosynth_HTPR"/>
</dbReference>
<dbReference type="Gene3D" id="3.40.140.10">
    <property type="entry name" value="Cytidine Deaminase, domain 2"/>
    <property type="match status" value="1"/>
</dbReference>
<keyword evidence="9" id="KW-0378">Hydrolase</keyword>
<comment type="cofactor">
    <cofactor evidence="9 12">
        <name>Zn(2+)</name>
        <dbReference type="ChEBI" id="CHEBI:29105"/>
    </cofactor>
    <text evidence="9 12">Binds 1 zinc ion.</text>
</comment>
<feature type="binding site" evidence="11">
    <location>
        <position position="195"/>
    </location>
    <ligand>
        <name>NADP(+)</name>
        <dbReference type="ChEBI" id="CHEBI:58349"/>
    </ligand>
</feature>
<comment type="catalytic activity">
    <reaction evidence="9">
        <text>2,5-diamino-6-hydroxy-4-(5-phosphoribosylamino)-pyrimidine + H2O + H(+) = 5-amino-6-(5-phospho-D-ribosylamino)uracil + NH4(+)</text>
        <dbReference type="Rhea" id="RHEA:21868"/>
        <dbReference type="ChEBI" id="CHEBI:15377"/>
        <dbReference type="ChEBI" id="CHEBI:15378"/>
        <dbReference type="ChEBI" id="CHEBI:28938"/>
        <dbReference type="ChEBI" id="CHEBI:58453"/>
        <dbReference type="ChEBI" id="CHEBI:58614"/>
        <dbReference type="EC" id="3.5.4.26"/>
    </reaction>
</comment>
<evidence type="ECO:0000256" key="11">
    <source>
        <dbReference type="PIRSR" id="PIRSR006769-2"/>
    </source>
</evidence>
<dbReference type="Gene3D" id="3.40.430.10">
    <property type="entry name" value="Dihydrofolate Reductase, subunit A"/>
    <property type="match status" value="1"/>
</dbReference>
<evidence type="ECO:0000256" key="9">
    <source>
        <dbReference type="PIRNR" id="PIRNR006769"/>
    </source>
</evidence>
<name>A0A238YB33_9BACT</name>
<dbReference type="Pfam" id="PF01872">
    <property type="entry name" value="RibD_C"/>
    <property type="match status" value="1"/>
</dbReference>
<dbReference type="InterPro" id="IPR002734">
    <property type="entry name" value="RibDG_C"/>
</dbReference>
<evidence type="ECO:0000259" key="13">
    <source>
        <dbReference type="PROSITE" id="PS51747"/>
    </source>
</evidence>
<dbReference type="GO" id="GO:0046872">
    <property type="term" value="F:metal ion binding"/>
    <property type="evidence" value="ECO:0007669"/>
    <property type="project" value="UniProtKB-KW"/>
</dbReference>
<feature type="binding site" evidence="11">
    <location>
        <begin position="321"/>
        <end position="327"/>
    </location>
    <ligand>
        <name>NADP(+)</name>
        <dbReference type="ChEBI" id="CHEBI:58349"/>
    </ligand>
</feature>
<dbReference type="UniPathway" id="UPA00275">
    <property type="reaction ID" value="UER00401"/>
</dbReference>
<comment type="catalytic activity">
    <reaction evidence="9">
        <text>5-amino-6-(5-phospho-D-ribitylamino)uracil + NADP(+) = 5-amino-6-(5-phospho-D-ribosylamino)uracil + NADPH + H(+)</text>
        <dbReference type="Rhea" id="RHEA:17845"/>
        <dbReference type="ChEBI" id="CHEBI:15378"/>
        <dbReference type="ChEBI" id="CHEBI:57783"/>
        <dbReference type="ChEBI" id="CHEBI:58349"/>
        <dbReference type="ChEBI" id="CHEBI:58421"/>
        <dbReference type="ChEBI" id="CHEBI:58453"/>
        <dbReference type="EC" id="1.1.1.193"/>
    </reaction>
</comment>
<dbReference type="NCBIfam" id="TIGR00326">
    <property type="entry name" value="eubact_ribD"/>
    <property type="match status" value="1"/>
</dbReference>
<feature type="binding site" evidence="11">
    <location>
        <position position="207"/>
    </location>
    <ligand>
        <name>NADP(+)</name>
        <dbReference type="ChEBI" id="CHEBI:58349"/>
    </ligand>
</feature>
<proteinExistence type="inferred from homology"/>
<evidence type="ECO:0000256" key="6">
    <source>
        <dbReference type="ARBA" id="ARBA00022857"/>
    </source>
</evidence>
<protein>
    <recommendedName>
        <fullName evidence="9">Riboflavin biosynthesis protein RibD</fullName>
    </recommendedName>
    <domain>
        <recommendedName>
            <fullName evidence="9">Diaminohydroxyphosphoribosylaminopyrimidine deaminase</fullName>
            <shortName evidence="9">DRAP deaminase</shortName>
            <ecNumber evidence="9">3.5.4.26</ecNumber>
        </recommendedName>
        <alternativeName>
            <fullName evidence="9">Riboflavin-specific deaminase</fullName>
        </alternativeName>
    </domain>
    <domain>
        <recommendedName>
            <fullName evidence="9">5-amino-6-(5-phosphoribosylamino)uracil reductase</fullName>
            <ecNumber evidence="9">1.1.1.193</ecNumber>
        </recommendedName>
        <alternativeName>
            <fullName evidence="9">HTP reductase</fullName>
        </alternativeName>
    </domain>
</protein>
<dbReference type="SUPFAM" id="SSF53597">
    <property type="entry name" value="Dihydrofolate reductase-like"/>
    <property type="match status" value="1"/>
</dbReference>
<gene>
    <name evidence="14" type="ORF">SAMN04488503_0808</name>
</gene>
<dbReference type="InterPro" id="IPR016193">
    <property type="entry name" value="Cytidine_deaminase-like"/>
</dbReference>
<evidence type="ECO:0000256" key="8">
    <source>
        <dbReference type="ARBA" id="ARBA00023268"/>
    </source>
</evidence>
<dbReference type="EC" id="3.5.4.26" evidence="9"/>
<evidence type="ECO:0000256" key="3">
    <source>
        <dbReference type="ARBA" id="ARBA00004910"/>
    </source>
</evidence>
<keyword evidence="7 9" id="KW-0560">Oxidoreductase</keyword>
<dbReference type="Pfam" id="PF00383">
    <property type="entry name" value="dCMP_cyt_deam_1"/>
    <property type="match status" value="1"/>
</dbReference>
<dbReference type="InterPro" id="IPR002125">
    <property type="entry name" value="CMP_dCMP_dom"/>
</dbReference>
<dbReference type="GO" id="GO:0009231">
    <property type="term" value="P:riboflavin biosynthetic process"/>
    <property type="evidence" value="ECO:0007669"/>
    <property type="project" value="UniProtKB-UniPathway"/>
</dbReference>
<feature type="binding site" evidence="11">
    <location>
        <position position="165"/>
    </location>
    <ligand>
        <name>NADP(+)</name>
        <dbReference type="ChEBI" id="CHEBI:58349"/>
    </ligand>
</feature>
<feature type="binding site" evidence="11">
    <location>
        <position position="319"/>
    </location>
    <ligand>
        <name>substrate</name>
    </ligand>
</feature>
<evidence type="ECO:0000256" key="4">
    <source>
        <dbReference type="ARBA" id="ARBA00005259"/>
    </source>
</evidence>
<evidence type="ECO:0000313" key="15">
    <source>
        <dbReference type="Proteomes" id="UP000198324"/>
    </source>
</evidence>
<evidence type="ECO:0000256" key="12">
    <source>
        <dbReference type="PIRSR" id="PIRSR006769-3"/>
    </source>
</evidence>
<keyword evidence="15" id="KW-1185">Reference proteome</keyword>
<feature type="binding site" evidence="12">
    <location>
        <position position="58"/>
    </location>
    <ligand>
        <name>Zn(2+)</name>
        <dbReference type="ChEBI" id="CHEBI:29105"/>
        <note>catalytic</note>
    </ligand>
</feature>
<dbReference type="PIRSF" id="PIRSF006769">
    <property type="entry name" value="RibD"/>
    <property type="match status" value="1"/>
</dbReference>
<comment type="function">
    <text evidence="1 9">Converts 2,5-diamino-6-(ribosylamino)-4(3h)-pyrimidinone 5'-phosphate into 5-amino-6-(ribosylamino)-2,4(1h,3h)-pyrimidinedione 5'-phosphate.</text>
</comment>
<comment type="similarity">
    <text evidence="4 9">In the N-terminal section; belongs to the cytidine and deoxycytidylate deaminase family.</text>
</comment>
<feature type="binding site" evidence="11">
    <location>
        <position position="241"/>
    </location>
    <ligand>
        <name>NADP(+)</name>
        <dbReference type="ChEBI" id="CHEBI:58349"/>
    </ligand>
</feature>
<dbReference type="PROSITE" id="PS51747">
    <property type="entry name" value="CYT_DCMP_DEAMINASES_2"/>
    <property type="match status" value="1"/>
</dbReference>
<dbReference type="InterPro" id="IPR004794">
    <property type="entry name" value="Eubact_RibD"/>
</dbReference>
<comment type="pathway">
    <text evidence="2 9">Cofactor biosynthesis; riboflavin biosynthesis; 5-amino-6-(D-ribitylamino)uracil from GTP: step 2/4.</text>
</comment>
<feature type="binding site" evidence="12">
    <location>
        <position position="86"/>
    </location>
    <ligand>
        <name>Zn(2+)</name>
        <dbReference type="ChEBI" id="CHEBI:29105"/>
        <note>catalytic</note>
    </ligand>
</feature>
<evidence type="ECO:0000256" key="1">
    <source>
        <dbReference type="ARBA" id="ARBA00002151"/>
    </source>
</evidence>
<dbReference type="AlphaFoldDB" id="A0A238YB33"/>
<dbReference type="PANTHER" id="PTHR38011:SF7">
    <property type="entry name" value="2,5-DIAMINO-6-RIBOSYLAMINO-4(3H)-PYRIMIDINONE 5'-PHOSPHATE REDUCTASE"/>
    <property type="match status" value="1"/>
</dbReference>
<feature type="binding site" evidence="11">
    <location>
        <position position="211"/>
    </location>
    <ligand>
        <name>NADP(+)</name>
        <dbReference type="ChEBI" id="CHEBI:58349"/>
    </ligand>
</feature>
<feature type="active site" description="Proton donor" evidence="10">
    <location>
        <position position="60"/>
    </location>
</feature>
<comment type="pathway">
    <text evidence="3 9">Cofactor biosynthesis; riboflavin biosynthesis; 5-amino-6-(D-ribitylamino)uracil from GTP: step 3/4.</text>
</comment>
<feature type="binding site" evidence="11">
    <location>
        <position position="215"/>
    </location>
    <ligand>
        <name>substrate</name>
    </ligand>
</feature>
<dbReference type="EC" id="1.1.1.193" evidence="9"/>
<keyword evidence="9 12" id="KW-0479">Metal-binding</keyword>
<feature type="domain" description="CMP/dCMP-type deaminase" evidence="13">
    <location>
        <begin position="9"/>
        <end position="134"/>
    </location>
</feature>
<dbReference type="PANTHER" id="PTHR38011">
    <property type="entry name" value="DIHYDROFOLATE REDUCTASE FAMILY PROTEIN (AFU_ORTHOLOGUE AFUA_8G06820)"/>
    <property type="match status" value="1"/>
</dbReference>
<dbReference type="GO" id="GO:0008703">
    <property type="term" value="F:5-amino-6-(5-phosphoribosylamino)uracil reductase activity"/>
    <property type="evidence" value="ECO:0007669"/>
    <property type="project" value="UniProtKB-EC"/>
</dbReference>
<keyword evidence="9" id="KW-0686">Riboflavin biosynthesis</keyword>
<sequence length="391" mass="41549">MPTCLGTTGTPDAFMRRAAELALRGRGATAPNPCVGAVLVRGGDIVAEGWHKAHGGPHAEVNCLADAARKGVNPAECTLFVTLEPCNHHGKTPPCTGAILKAGVQKVVVGCVDPNPDVAGGGIATLRAAGVEVAVGVEEILCRDLIHEFVIWKTTGRTCNILKMASTLDGKIAARGGRPQAVSGPEAQKDVHRLRAQVQAVIVGGNTFYGDNPQLTCRLAEPDQAALTEGFCQPYAVIVTSSLPKAYSNFTILRQRPQQALFWTSEYAAKTPLADELRERGTRIWGLPELPGAGGRGLDFAPAFERLRQELSCHLTLCEGGGHLALSLCRQMLVDEFVLYLAPRVLGDAEGKSLFAGEAVQSMEQALPFRLAHASSCGEDLKLTYKPRGEA</sequence>
<comment type="similarity">
    <text evidence="5 9">In the C-terminal section; belongs to the HTP reductase family.</text>
</comment>
<dbReference type="RefSeq" id="WP_235641486.1">
    <property type="nucleotide sequence ID" value="NZ_FZOC01000001.1"/>
</dbReference>
<accession>A0A238YB33</accession>
<evidence type="ECO:0000313" key="14">
    <source>
        <dbReference type="EMBL" id="SNR67823.1"/>
    </source>
</evidence>
<evidence type="ECO:0000256" key="10">
    <source>
        <dbReference type="PIRSR" id="PIRSR006769-1"/>
    </source>
</evidence>
<evidence type="ECO:0000256" key="2">
    <source>
        <dbReference type="ARBA" id="ARBA00004882"/>
    </source>
</evidence>
<dbReference type="Proteomes" id="UP000198324">
    <property type="component" value="Unassembled WGS sequence"/>
</dbReference>
<reference evidence="14 15" key="1">
    <citation type="submission" date="2017-06" db="EMBL/GenBank/DDBJ databases">
        <authorList>
            <person name="Kim H.J."/>
            <person name="Triplett B.A."/>
        </authorList>
    </citation>
    <scope>NUCLEOTIDE SEQUENCE [LARGE SCALE GENOMIC DNA]</scope>
    <source>
        <strain evidence="14 15">DSM 13116</strain>
    </source>
</reference>